<dbReference type="OMA" id="CYDKIYI"/>
<dbReference type="InterPro" id="IPR035914">
    <property type="entry name" value="Sperma_CUB_dom_sf"/>
</dbReference>
<dbReference type="KEGG" id="bfo:118424650"/>
<feature type="transmembrane region" description="Helical" evidence="2">
    <location>
        <begin position="164"/>
        <end position="184"/>
    </location>
</feature>
<dbReference type="SUPFAM" id="SSF49854">
    <property type="entry name" value="Spermadhesin, CUB domain"/>
    <property type="match status" value="1"/>
</dbReference>
<keyword evidence="2" id="KW-0472">Membrane</keyword>
<protein>
    <submittedName>
        <fullName evidence="5">Uncharacterized protein LOC118424650</fullName>
    </submittedName>
</protein>
<keyword evidence="3" id="KW-0732">Signal</keyword>
<dbReference type="GeneID" id="118424650"/>
<feature type="signal peptide" evidence="3">
    <location>
        <begin position="1"/>
        <end position="26"/>
    </location>
</feature>
<evidence type="ECO:0000256" key="1">
    <source>
        <dbReference type="SAM" id="MobiDB-lite"/>
    </source>
</evidence>
<keyword evidence="2" id="KW-0812">Transmembrane</keyword>
<feature type="compositionally biased region" description="Low complexity" evidence="1">
    <location>
        <begin position="240"/>
        <end position="250"/>
    </location>
</feature>
<proteinExistence type="predicted"/>
<feature type="region of interest" description="Disordered" evidence="1">
    <location>
        <begin position="193"/>
        <end position="304"/>
    </location>
</feature>
<dbReference type="RefSeq" id="XP_035689200.1">
    <property type="nucleotide sequence ID" value="XM_035833307.1"/>
</dbReference>
<reference evidence="5" key="2">
    <citation type="submission" date="2025-08" db="UniProtKB">
        <authorList>
            <consortium name="RefSeq"/>
        </authorList>
    </citation>
    <scope>IDENTIFICATION</scope>
    <source>
        <strain evidence="5">S238N-H82</strain>
        <tissue evidence="5">Testes</tissue>
    </source>
</reference>
<reference evidence="4" key="1">
    <citation type="journal article" date="2020" name="Nat. Ecol. Evol.">
        <title>Deeply conserved synteny resolves early events in vertebrate evolution.</title>
        <authorList>
            <person name="Simakov O."/>
            <person name="Marletaz F."/>
            <person name="Yue J.X."/>
            <person name="O'Connell B."/>
            <person name="Jenkins J."/>
            <person name="Brandt A."/>
            <person name="Calef R."/>
            <person name="Tung C.H."/>
            <person name="Huang T.K."/>
            <person name="Schmutz J."/>
            <person name="Satoh N."/>
            <person name="Yu J.K."/>
            <person name="Putnam N.H."/>
            <person name="Green R.E."/>
            <person name="Rokhsar D.S."/>
        </authorList>
    </citation>
    <scope>NUCLEOTIDE SEQUENCE [LARGE SCALE GENOMIC DNA]</scope>
    <source>
        <strain evidence="4">S238N-H82</strain>
    </source>
</reference>
<evidence type="ECO:0000256" key="3">
    <source>
        <dbReference type="SAM" id="SignalP"/>
    </source>
</evidence>
<feature type="compositionally biased region" description="Basic and acidic residues" evidence="1">
    <location>
        <begin position="295"/>
        <end position="304"/>
    </location>
</feature>
<organism evidence="4 5">
    <name type="scientific">Branchiostoma floridae</name>
    <name type="common">Florida lancelet</name>
    <name type="synonym">Amphioxus</name>
    <dbReference type="NCBI Taxonomy" id="7739"/>
    <lineage>
        <taxon>Eukaryota</taxon>
        <taxon>Metazoa</taxon>
        <taxon>Chordata</taxon>
        <taxon>Cephalochordata</taxon>
        <taxon>Leptocardii</taxon>
        <taxon>Amphioxiformes</taxon>
        <taxon>Branchiostomatidae</taxon>
        <taxon>Branchiostoma</taxon>
    </lineage>
</organism>
<gene>
    <name evidence="5" type="primary">LOC118424650</name>
</gene>
<evidence type="ECO:0000313" key="4">
    <source>
        <dbReference type="Proteomes" id="UP000001554"/>
    </source>
</evidence>
<dbReference type="AlphaFoldDB" id="A0A9J7LXL5"/>
<evidence type="ECO:0000313" key="5">
    <source>
        <dbReference type="RefSeq" id="XP_035689200.1"/>
    </source>
</evidence>
<keyword evidence="2" id="KW-1133">Transmembrane helix</keyword>
<dbReference type="OrthoDB" id="10055867at2759"/>
<feature type="chain" id="PRO_5039901156" evidence="3">
    <location>
        <begin position="27"/>
        <end position="304"/>
    </location>
</feature>
<accession>A0A9J7LXL5</accession>
<name>A0A9J7LXL5_BRAFL</name>
<evidence type="ECO:0000256" key="2">
    <source>
        <dbReference type="SAM" id="Phobius"/>
    </source>
</evidence>
<keyword evidence="4" id="KW-1185">Reference proteome</keyword>
<feature type="compositionally biased region" description="Polar residues" evidence="1">
    <location>
        <begin position="230"/>
        <end position="239"/>
    </location>
</feature>
<sequence>MTGHSMAVKRLTMVCLLVSVCVDCFANVVEMSKFCGSSVNVTGPGELVWIDYTSNTDCTVALVPHRKDVYITLHFDQVDIEGGFFCYDKIYICGHRPCTPHTADLMVCSGRTGGFNGATGGTVYVRLLTNHAVTGSFTLHYYLIKDPAFMYRSKGSGLTKDRKILEAGLGVVFMMVAVGCYLLVRWQTRRNRQGVNDEVTTSDIPQDNLYLDPHSSMSQGGELGLEEVGSNRSVHSVGTSASDSDGSDSAEISPPPTYEEVMGTPSSHTSDHYVNVNVPAHATSRELDASSGQQSDERKGVTSK</sequence>
<dbReference type="Proteomes" id="UP000001554">
    <property type="component" value="Chromosome 10"/>
</dbReference>